<dbReference type="GO" id="GO:0046983">
    <property type="term" value="F:protein dimerization activity"/>
    <property type="evidence" value="ECO:0007669"/>
    <property type="project" value="InterPro"/>
</dbReference>
<evidence type="ECO:0000256" key="5">
    <source>
        <dbReference type="ARBA" id="ARBA00023242"/>
    </source>
</evidence>
<dbReference type="InterPro" id="IPR036879">
    <property type="entry name" value="TF_MADSbox_sf"/>
</dbReference>
<reference evidence="8" key="1">
    <citation type="submission" date="2023-05" db="EMBL/GenBank/DDBJ databases">
        <title>Genome and transcriptome analyses reveal genes involved in the formation of fine ridges on petal epidermal cells in Hibiscus trionum.</title>
        <authorList>
            <person name="Koshimizu S."/>
            <person name="Masuda S."/>
            <person name="Ishii T."/>
            <person name="Shirasu K."/>
            <person name="Hoshino A."/>
            <person name="Arita M."/>
        </authorList>
    </citation>
    <scope>NUCLEOTIDE SEQUENCE</scope>
    <source>
        <strain evidence="8">Hamamatsu line</strain>
    </source>
</reference>
<dbReference type="Pfam" id="PF00319">
    <property type="entry name" value="SRF-TF"/>
    <property type="match status" value="1"/>
</dbReference>
<keyword evidence="9" id="KW-1185">Reference proteome</keyword>
<sequence>MTRRKVSLAWIENNSSRRASLKKRRLGLIKKVSELATLCGIEACLVIFSPQENEPMVWPSFDEVKRLVEKFYLIPEHERCKKTMNMEIYMNDKLSKEQEHLMKLNRKNKEVEVGQFMLQMHQGKMTDAFNVNELDALIWFGETRRTNIRKRVEYHKQVPYSTDVVPSEGDVALQLQPPPQVPATATATYDIGGASTAGIRDNNQRATGEFFLWDNWFHNIMNADEFRGGDNSNSSSRRGDTGLTHYSPYVATSSVSLHLGLPGSSYGASSSIAPELSLPRSSIRDSSRAATEHGPPRPPFNGSSSSVAASELGLPRSSFDGSSRPPFGTFNSVIADANLHEGGYFGPFGGHDMGPGHYPLGPMGSSSPGSDFGENPFRFFGGERLKVVVGPQLVVISEIGPSDGNN</sequence>
<dbReference type="EMBL" id="BSYR01000074">
    <property type="protein sequence ID" value="GMJ14753.1"/>
    <property type="molecule type" value="Genomic_DNA"/>
</dbReference>
<dbReference type="PRINTS" id="PR00404">
    <property type="entry name" value="MADSDOMAIN"/>
</dbReference>
<comment type="caution">
    <text evidence="8">The sequence shown here is derived from an EMBL/GenBank/DDBJ whole genome shotgun (WGS) entry which is preliminary data.</text>
</comment>
<gene>
    <name evidence="8" type="ORF">HRI_005144500</name>
</gene>
<dbReference type="CDD" id="cd00266">
    <property type="entry name" value="MADS_SRF_like"/>
    <property type="match status" value="1"/>
</dbReference>
<dbReference type="OrthoDB" id="979576at2759"/>
<organism evidence="8 9">
    <name type="scientific">Hibiscus trionum</name>
    <name type="common">Flower of an hour</name>
    <dbReference type="NCBI Taxonomy" id="183268"/>
    <lineage>
        <taxon>Eukaryota</taxon>
        <taxon>Viridiplantae</taxon>
        <taxon>Streptophyta</taxon>
        <taxon>Embryophyta</taxon>
        <taxon>Tracheophyta</taxon>
        <taxon>Spermatophyta</taxon>
        <taxon>Magnoliopsida</taxon>
        <taxon>eudicotyledons</taxon>
        <taxon>Gunneridae</taxon>
        <taxon>Pentapetalae</taxon>
        <taxon>rosids</taxon>
        <taxon>malvids</taxon>
        <taxon>Malvales</taxon>
        <taxon>Malvaceae</taxon>
        <taxon>Malvoideae</taxon>
        <taxon>Hibiscus</taxon>
    </lineage>
</organism>
<name>A0A9W7MR34_HIBTR</name>
<feature type="compositionally biased region" description="Basic and acidic residues" evidence="6">
    <location>
        <begin position="282"/>
        <end position="295"/>
    </location>
</feature>
<dbReference type="GO" id="GO:0000981">
    <property type="term" value="F:DNA-binding transcription factor activity, RNA polymerase II-specific"/>
    <property type="evidence" value="ECO:0007669"/>
    <property type="project" value="InterPro"/>
</dbReference>
<feature type="domain" description="MADS-box" evidence="7">
    <location>
        <begin position="1"/>
        <end position="49"/>
    </location>
</feature>
<keyword evidence="2" id="KW-0805">Transcription regulation</keyword>
<dbReference type="PROSITE" id="PS50066">
    <property type="entry name" value="MADS_BOX_2"/>
    <property type="match status" value="1"/>
</dbReference>
<evidence type="ECO:0000313" key="8">
    <source>
        <dbReference type="EMBL" id="GMJ14753.1"/>
    </source>
</evidence>
<evidence type="ECO:0000256" key="2">
    <source>
        <dbReference type="ARBA" id="ARBA00023015"/>
    </source>
</evidence>
<dbReference type="Gene3D" id="3.40.1810.10">
    <property type="entry name" value="Transcription factor, MADS-box"/>
    <property type="match status" value="1"/>
</dbReference>
<evidence type="ECO:0000256" key="1">
    <source>
        <dbReference type="ARBA" id="ARBA00004123"/>
    </source>
</evidence>
<dbReference type="GO" id="GO:0045944">
    <property type="term" value="P:positive regulation of transcription by RNA polymerase II"/>
    <property type="evidence" value="ECO:0007669"/>
    <property type="project" value="InterPro"/>
</dbReference>
<evidence type="ECO:0000259" key="7">
    <source>
        <dbReference type="PROSITE" id="PS50066"/>
    </source>
</evidence>
<feature type="region of interest" description="Disordered" evidence="6">
    <location>
        <begin position="270"/>
        <end position="307"/>
    </location>
</feature>
<dbReference type="InterPro" id="IPR050142">
    <property type="entry name" value="MADS-box/MEF2_TF"/>
</dbReference>
<keyword evidence="5" id="KW-0539">Nucleus</keyword>
<evidence type="ECO:0000313" key="9">
    <source>
        <dbReference type="Proteomes" id="UP001165190"/>
    </source>
</evidence>
<keyword evidence="4" id="KW-0804">Transcription</keyword>
<dbReference type="Proteomes" id="UP001165190">
    <property type="component" value="Unassembled WGS sequence"/>
</dbReference>
<evidence type="ECO:0000256" key="3">
    <source>
        <dbReference type="ARBA" id="ARBA00023125"/>
    </source>
</evidence>
<dbReference type="PANTHER" id="PTHR48019">
    <property type="entry name" value="SERUM RESPONSE FACTOR HOMOLOG"/>
    <property type="match status" value="1"/>
</dbReference>
<dbReference type="AlphaFoldDB" id="A0A9W7MR34"/>
<dbReference type="GO" id="GO:0000987">
    <property type="term" value="F:cis-regulatory region sequence-specific DNA binding"/>
    <property type="evidence" value="ECO:0007669"/>
    <property type="project" value="InterPro"/>
</dbReference>
<dbReference type="SMART" id="SM00432">
    <property type="entry name" value="MADS"/>
    <property type="match status" value="1"/>
</dbReference>
<dbReference type="InterPro" id="IPR033897">
    <property type="entry name" value="SRF-like_MADS-box"/>
</dbReference>
<protein>
    <recommendedName>
        <fullName evidence="7">MADS-box domain-containing protein</fullName>
    </recommendedName>
</protein>
<comment type="subcellular location">
    <subcellularLocation>
        <location evidence="1">Nucleus</location>
    </subcellularLocation>
</comment>
<evidence type="ECO:0000256" key="4">
    <source>
        <dbReference type="ARBA" id="ARBA00023163"/>
    </source>
</evidence>
<proteinExistence type="predicted"/>
<evidence type="ECO:0000256" key="6">
    <source>
        <dbReference type="SAM" id="MobiDB-lite"/>
    </source>
</evidence>
<dbReference type="InterPro" id="IPR002100">
    <property type="entry name" value="TF_MADSbox"/>
</dbReference>
<dbReference type="GO" id="GO:0005634">
    <property type="term" value="C:nucleus"/>
    <property type="evidence" value="ECO:0007669"/>
    <property type="project" value="UniProtKB-SubCell"/>
</dbReference>
<accession>A0A9W7MR34</accession>
<dbReference type="SUPFAM" id="SSF55455">
    <property type="entry name" value="SRF-like"/>
    <property type="match status" value="1"/>
</dbReference>
<keyword evidence="3" id="KW-0238">DNA-binding</keyword>